<dbReference type="PROSITE" id="PS50404">
    <property type="entry name" value="GST_NTER"/>
    <property type="match status" value="1"/>
</dbReference>
<evidence type="ECO:0000256" key="1">
    <source>
        <dbReference type="ARBA" id="ARBA00012452"/>
    </source>
</evidence>
<evidence type="ECO:0000313" key="9">
    <source>
        <dbReference type="WBParaSite" id="scaffold3330_cov244.g6446"/>
    </source>
</evidence>
<keyword evidence="5" id="KW-1133">Transmembrane helix</keyword>
<dbReference type="InterPro" id="IPR036249">
    <property type="entry name" value="Thioredoxin-like_sf"/>
</dbReference>
<dbReference type="Pfam" id="PF14497">
    <property type="entry name" value="GST_C_3"/>
    <property type="match status" value="1"/>
</dbReference>
<keyword evidence="2" id="KW-0808">Transferase</keyword>
<evidence type="ECO:0000259" key="6">
    <source>
        <dbReference type="PROSITE" id="PS50404"/>
    </source>
</evidence>
<comment type="catalytic activity">
    <reaction evidence="4">
        <text>RX + glutathione = an S-substituted glutathione + a halide anion + H(+)</text>
        <dbReference type="Rhea" id="RHEA:16437"/>
        <dbReference type="ChEBI" id="CHEBI:15378"/>
        <dbReference type="ChEBI" id="CHEBI:16042"/>
        <dbReference type="ChEBI" id="CHEBI:17792"/>
        <dbReference type="ChEBI" id="CHEBI:57925"/>
        <dbReference type="ChEBI" id="CHEBI:90779"/>
        <dbReference type="EC" id="2.5.1.18"/>
    </reaction>
</comment>
<keyword evidence="8" id="KW-1185">Reference proteome</keyword>
<dbReference type="InterPro" id="IPR050213">
    <property type="entry name" value="GST_superfamily"/>
</dbReference>
<dbReference type="GO" id="GO:0004364">
    <property type="term" value="F:glutathione transferase activity"/>
    <property type="evidence" value="ECO:0007669"/>
    <property type="project" value="UniProtKB-EC"/>
</dbReference>
<proteinExistence type="inferred from homology"/>
<dbReference type="GO" id="GO:0006749">
    <property type="term" value="P:glutathione metabolic process"/>
    <property type="evidence" value="ECO:0007669"/>
    <property type="project" value="TreeGrafter"/>
</dbReference>
<dbReference type="PROSITE" id="PS50405">
    <property type="entry name" value="GST_CTER"/>
    <property type="match status" value="1"/>
</dbReference>
<evidence type="ECO:0000259" key="7">
    <source>
        <dbReference type="PROSITE" id="PS50405"/>
    </source>
</evidence>
<dbReference type="InterPro" id="IPR010987">
    <property type="entry name" value="Glutathione-S-Trfase_C-like"/>
</dbReference>
<evidence type="ECO:0000256" key="4">
    <source>
        <dbReference type="ARBA" id="ARBA00047960"/>
    </source>
</evidence>
<dbReference type="EC" id="2.5.1.18" evidence="1"/>
<dbReference type="PANTHER" id="PTHR11571:SF224">
    <property type="entry name" value="HEMATOPOIETIC PROSTAGLANDIN D SYNTHASE"/>
    <property type="match status" value="1"/>
</dbReference>
<name>A0A915MAC4_MELJA</name>
<evidence type="ECO:0000256" key="3">
    <source>
        <dbReference type="ARBA" id="ARBA00038317"/>
    </source>
</evidence>
<sequence>MVHYKLHYFDLPAKGEPIRLLFNYKGQPFEDYRIKIEDWPTIKSKYPFGQVPLLEVDGKQLAQTGAIMQFLGKKFDLAGKNEWEEAKAMEIFFLYDEMRVPIGPYIGVKFGFSEGNLEQLRKDVFLPAIERYFPLYEKRLEESNSGFILPSGLSFVDFSIAHFIETMTKMEKDIMAKYPKLVDHSKRIGLALRATFELIAMSMSIHSFTHTLCVWIGSPLTGGFAANQVTILGLALDRLTAVAWPFTYGKKNKVLDPKDLTRINYVTFIQGFITPLGAGINLYIYIWKHAEIRRSARDTIPFLKQILHDKTFTNPNT</sequence>
<dbReference type="InterPro" id="IPR040079">
    <property type="entry name" value="Glutathione_S-Trfase"/>
</dbReference>
<protein>
    <recommendedName>
        <fullName evidence="1">glutathione transferase</fullName>
        <ecNumber evidence="1">2.5.1.18</ecNumber>
    </recommendedName>
</protein>
<dbReference type="AlphaFoldDB" id="A0A915MAC4"/>
<dbReference type="SFLD" id="SFLDS00019">
    <property type="entry name" value="Glutathione_Transferase_(cytos"/>
    <property type="match status" value="1"/>
</dbReference>
<dbReference type="SFLD" id="SFLDG01205">
    <property type="entry name" value="AMPS.1"/>
    <property type="match status" value="1"/>
</dbReference>
<dbReference type="SFLD" id="SFLDG00363">
    <property type="entry name" value="AMPS_(cytGST):_Alpha-__Mu-__Pi"/>
    <property type="match status" value="1"/>
</dbReference>
<keyword evidence="5" id="KW-0812">Transmembrane</keyword>
<evidence type="ECO:0000256" key="2">
    <source>
        <dbReference type="ARBA" id="ARBA00022679"/>
    </source>
</evidence>
<dbReference type="GO" id="GO:0004602">
    <property type="term" value="F:glutathione peroxidase activity"/>
    <property type="evidence" value="ECO:0007669"/>
    <property type="project" value="UniProtKB-ARBA"/>
</dbReference>
<dbReference type="CDD" id="cd03039">
    <property type="entry name" value="GST_N_Sigma_like"/>
    <property type="match status" value="1"/>
</dbReference>
<evidence type="ECO:0000313" key="8">
    <source>
        <dbReference type="Proteomes" id="UP000887561"/>
    </source>
</evidence>
<dbReference type="InterPro" id="IPR036282">
    <property type="entry name" value="Glutathione-S-Trfase_C_sf"/>
</dbReference>
<dbReference type="FunFam" id="3.40.30.10:FF:000035">
    <property type="entry name" value="hematopoietic prostaglandin D synthase"/>
    <property type="match status" value="1"/>
</dbReference>
<dbReference type="Gene3D" id="1.20.1050.10">
    <property type="match status" value="1"/>
</dbReference>
<accession>A0A915MAC4</accession>
<dbReference type="Proteomes" id="UP000887561">
    <property type="component" value="Unplaced"/>
</dbReference>
<dbReference type="SUPFAM" id="SSF47616">
    <property type="entry name" value="GST C-terminal domain-like"/>
    <property type="match status" value="1"/>
</dbReference>
<comment type="similarity">
    <text evidence="3">Belongs to the GST superfamily. Sigma family.</text>
</comment>
<dbReference type="CDD" id="cd03192">
    <property type="entry name" value="GST_C_Sigma_like"/>
    <property type="match status" value="1"/>
</dbReference>
<dbReference type="Gene3D" id="3.40.30.10">
    <property type="entry name" value="Glutaredoxin"/>
    <property type="match status" value="1"/>
</dbReference>
<dbReference type="Pfam" id="PF02798">
    <property type="entry name" value="GST_N"/>
    <property type="match status" value="1"/>
</dbReference>
<dbReference type="InterPro" id="IPR004046">
    <property type="entry name" value="GST_C"/>
</dbReference>
<dbReference type="SUPFAM" id="SSF81321">
    <property type="entry name" value="Family A G protein-coupled receptor-like"/>
    <property type="match status" value="1"/>
</dbReference>
<feature type="transmembrane region" description="Helical" evidence="5">
    <location>
        <begin position="265"/>
        <end position="287"/>
    </location>
</feature>
<evidence type="ECO:0000256" key="5">
    <source>
        <dbReference type="SAM" id="Phobius"/>
    </source>
</evidence>
<dbReference type="PANTHER" id="PTHR11571">
    <property type="entry name" value="GLUTATHIONE S-TRANSFERASE"/>
    <property type="match status" value="1"/>
</dbReference>
<feature type="domain" description="GST N-terminal" evidence="6">
    <location>
        <begin position="2"/>
        <end position="79"/>
    </location>
</feature>
<keyword evidence="5" id="KW-0472">Membrane</keyword>
<reference evidence="9" key="1">
    <citation type="submission" date="2022-11" db="UniProtKB">
        <authorList>
            <consortium name="WormBaseParasite"/>
        </authorList>
    </citation>
    <scope>IDENTIFICATION</scope>
</reference>
<dbReference type="WBParaSite" id="scaffold3330_cov244.g6446">
    <property type="protein sequence ID" value="scaffold3330_cov244.g6446"/>
    <property type="gene ID" value="scaffold3330_cov244.g6446"/>
</dbReference>
<dbReference type="InterPro" id="IPR004045">
    <property type="entry name" value="Glutathione_S-Trfase_N"/>
</dbReference>
<dbReference type="SUPFAM" id="SSF52833">
    <property type="entry name" value="Thioredoxin-like"/>
    <property type="match status" value="1"/>
</dbReference>
<feature type="domain" description="GST C-terminal" evidence="7">
    <location>
        <begin position="81"/>
        <end position="211"/>
    </location>
</feature>
<organism evidence="8 9">
    <name type="scientific">Meloidogyne javanica</name>
    <name type="common">Root-knot nematode worm</name>
    <dbReference type="NCBI Taxonomy" id="6303"/>
    <lineage>
        <taxon>Eukaryota</taxon>
        <taxon>Metazoa</taxon>
        <taxon>Ecdysozoa</taxon>
        <taxon>Nematoda</taxon>
        <taxon>Chromadorea</taxon>
        <taxon>Rhabditida</taxon>
        <taxon>Tylenchina</taxon>
        <taxon>Tylenchomorpha</taxon>
        <taxon>Tylenchoidea</taxon>
        <taxon>Meloidogynidae</taxon>
        <taxon>Meloidogyninae</taxon>
        <taxon>Meloidogyne</taxon>
        <taxon>Meloidogyne incognita group</taxon>
    </lineage>
</organism>